<dbReference type="Gene3D" id="3.40.50.12780">
    <property type="entry name" value="N-terminal domain of ligase-like"/>
    <property type="match status" value="1"/>
</dbReference>
<organism evidence="4">
    <name type="scientific">bioreactor metagenome</name>
    <dbReference type="NCBI Taxonomy" id="1076179"/>
    <lineage>
        <taxon>unclassified sequences</taxon>
        <taxon>metagenomes</taxon>
        <taxon>ecological metagenomes</taxon>
    </lineage>
</organism>
<dbReference type="InterPro" id="IPR042099">
    <property type="entry name" value="ANL_N_sf"/>
</dbReference>
<dbReference type="InterPro" id="IPR045851">
    <property type="entry name" value="AMP-bd_C_sf"/>
</dbReference>
<dbReference type="InterPro" id="IPR036736">
    <property type="entry name" value="ACP-like_sf"/>
</dbReference>
<dbReference type="PROSITE" id="PS00012">
    <property type="entry name" value="PHOSPHOPANTETHEINE"/>
    <property type="match status" value="1"/>
</dbReference>
<dbReference type="PANTHER" id="PTHR44845">
    <property type="entry name" value="CARRIER DOMAIN-CONTAINING PROTEIN"/>
    <property type="match status" value="1"/>
</dbReference>
<evidence type="ECO:0000259" key="3">
    <source>
        <dbReference type="PROSITE" id="PS50075"/>
    </source>
</evidence>
<proteinExistence type="predicted"/>
<evidence type="ECO:0000256" key="1">
    <source>
        <dbReference type="ARBA" id="ARBA00022450"/>
    </source>
</evidence>
<dbReference type="EC" id="2.3.1.-" evidence="4"/>
<dbReference type="Pfam" id="PF00550">
    <property type="entry name" value="PP-binding"/>
    <property type="match status" value="1"/>
</dbReference>
<keyword evidence="2" id="KW-0597">Phosphoprotein</keyword>
<dbReference type="EMBL" id="VSSQ01002861">
    <property type="protein sequence ID" value="MPM17783.1"/>
    <property type="molecule type" value="Genomic_DNA"/>
</dbReference>
<sequence>MHPPLDLMTGSASAADLSPSEPCLVTADGQFFTWQDLRAGVRAWRDWLSRGDVADRVVVARLDLSFSAVALMTAAVTQPVRVAWLPLGLPAARERDMVACLNPETILVDETLAASVATAALASSGEASDAETGIDLTWSDEAKFIYFTSGSEGVPKAVQVGMGAIRNRIEWMWDQYPFDPSDRVVIQKPLSFVASYWEVLGSVLGGVSGVLVRGADRSRPDRFYDVVVGMKATHLFSTPPALRGLAEMASEQSASLSSLKFVCSSADVLTSDVVQRFYAAAPRARLLNLYGATETTANTTVFEVPRTAKWPERLPLGRPIPNTRIVVRDAEGNEVDDGQEGLICIQGAPVADGYVDGGRLIAGDGVFIRDGSGCEVRTGDLGYLENNSLHLTGRRDNAVNMSGYKIHLEEIEAAARKLADAPGPCGAVYLDAAEEQSLALVIPRDWEQQVTHQALSQLLPPYMVPQQIVPADPVPTVRTGKVDRSGCRALISTRGSAPRTDTPAQDPHRAAVERLWSAALDQGSGASAADFFASGGDSLRAVRLLASLRKELGFRIPLRAFYANPTISCLVALLASHVDGGEGLEA</sequence>
<dbReference type="Pfam" id="PF00501">
    <property type="entry name" value="AMP-binding"/>
    <property type="match status" value="1"/>
</dbReference>
<dbReference type="SUPFAM" id="SSF56801">
    <property type="entry name" value="Acetyl-CoA synthetase-like"/>
    <property type="match status" value="1"/>
</dbReference>
<evidence type="ECO:0000256" key="2">
    <source>
        <dbReference type="ARBA" id="ARBA00022553"/>
    </source>
</evidence>
<dbReference type="SUPFAM" id="SSF47336">
    <property type="entry name" value="ACP-like"/>
    <property type="match status" value="1"/>
</dbReference>
<feature type="domain" description="Carrier" evidence="3">
    <location>
        <begin position="503"/>
        <end position="578"/>
    </location>
</feature>
<keyword evidence="1" id="KW-0596">Phosphopantetheine</keyword>
<dbReference type="GO" id="GO:0016746">
    <property type="term" value="F:acyltransferase activity"/>
    <property type="evidence" value="ECO:0007669"/>
    <property type="project" value="UniProtKB-KW"/>
</dbReference>
<dbReference type="AlphaFoldDB" id="A0A644XU18"/>
<dbReference type="PROSITE" id="PS50075">
    <property type="entry name" value="CARRIER"/>
    <property type="match status" value="1"/>
</dbReference>
<protein>
    <submittedName>
        <fullName evidence="4">Plipastatin synthase subunit D</fullName>
        <ecNumber evidence="4">2.3.1.-</ecNumber>
    </submittedName>
</protein>
<dbReference type="PROSITE" id="PS00455">
    <property type="entry name" value="AMP_BINDING"/>
    <property type="match status" value="1"/>
</dbReference>
<comment type="caution">
    <text evidence="4">The sequence shown here is derived from an EMBL/GenBank/DDBJ whole genome shotgun (WGS) entry which is preliminary data.</text>
</comment>
<evidence type="ECO:0000313" key="4">
    <source>
        <dbReference type="EMBL" id="MPM17783.1"/>
    </source>
</evidence>
<keyword evidence="4" id="KW-0808">Transferase</keyword>
<dbReference type="Gene3D" id="1.10.1200.10">
    <property type="entry name" value="ACP-like"/>
    <property type="match status" value="1"/>
</dbReference>
<dbReference type="InterPro" id="IPR020845">
    <property type="entry name" value="AMP-binding_CS"/>
</dbReference>
<dbReference type="Gene3D" id="3.30.300.30">
    <property type="match status" value="1"/>
</dbReference>
<dbReference type="PANTHER" id="PTHR44845:SF6">
    <property type="entry name" value="BETA-ALANINE-ACTIVATING ENZYME"/>
    <property type="match status" value="1"/>
</dbReference>
<accession>A0A644XU18</accession>
<name>A0A644XU18_9ZZZZ</name>
<dbReference type="InterPro" id="IPR000873">
    <property type="entry name" value="AMP-dep_synth/lig_dom"/>
</dbReference>
<gene>
    <name evidence="4" type="primary">ppsD</name>
    <name evidence="4" type="ORF">SDC9_64182</name>
</gene>
<dbReference type="InterPro" id="IPR006162">
    <property type="entry name" value="Ppantetheine_attach_site"/>
</dbReference>
<dbReference type="InterPro" id="IPR009081">
    <property type="entry name" value="PP-bd_ACP"/>
</dbReference>
<keyword evidence="4" id="KW-0012">Acyltransferase</keyword>
<reference evidence="4" key="1">
    <citation type="submission" date="2019-08" db="EMBL/GenBank/DDBJ databases">
        <authorList>
            <person name="Kucharzyk K."/>
            <person name="Murdoch R.W."/>
            <person name="Higgins S."/>
            <person name="Loffler F."/>
        </authorList>
    </citation>
    <scope>NUCLEOTIDE SEQUENCE</scope>
</reference>